<evidence type="ECO:0000259" key="1">
    <source>
        <dbReference type="Pfam" id="PF03478"/>
    </source>
</evidence>
<protein>
    <submittedName>
        <fullName evidence="2">F-box protein skip23</fullName>
    </submittedName>
</protein>
<dbReference type="Pfam" id="PF03478">
    <property type="entry name" value="Beta-prop_KIB1-4"/>
    <property type="match status" value="1"/>
</dbReference>
<gene>
    <name evidence="2" type="ORF">LUZ62_059413</name>
</gene>
<sequence length="378" mass="43474">MLLIRGNPSLVTTSFAVMEAEKAAERDWSSLAPELLNLIAKHLSEISDFIRFRAVCTPWRLSTPITDLPPQFPWILEKRGYYFEPHMHFYSTTSSKMYAFHDPKYLGQRVFGSSQGYMLSEFCDPTTNRAFTSPYTVHTYQISLFNPLNNHEITLTACDLGLYSYSYWIGPQQYQIGEYVVRGGYFNHRGYQLAFCRLGQDSWFKFNSENYCDDCPDFGFFHIKSMLFRVDDDTGVTYVFDLTTGNLAYVLPQVEDPIGNYYIVDASGHILIVFQCFGASDDSHDFWFHVYQLDFSGSSSPHWVKVNNIGNQALFIDLDGGIALEASDFAGINANCIYYIEQSWVKRIDIETGDQELLQCPFKEPERWFVPNLGHLQS</sequence>
<evidence type="ECO:0000313" key="3">
    <source>
        <dbReference type="Proteomes" id="UP001140206"/>
    </source>
</evidence>
<dbReference type="Proteomes" id="UP001140206">
    <property type="component" value="Chromosome 3"/>
</dbReference>
<feature type="domain" description="KIB1-4 beta-propeller" evidence="1">
    <location>
        <begin position="89"/>
        <end position="341"/>
    </location>
</feature>
<keyword evidence="3" id="KW-1185">Reference proteome</keyword>
<dbReference type="InterPro" id="IPR005174">
    <property type="entry name" value="KIB1-4_b-propeller"/>
</dbReference>
<organism evidence="2 3">
    <name type="scientific">Rhynchospora pubera</name>
    <dbReference type="NCBI Taxonomy" id="906938"/>
    <lineage>
        <taxon>Eukaryota</taxon>
        <taxon>Viridiplantae</taxon>
        <taxon>Streptophyta</taxon>
        <taxon>Embryophyta</taxon>
        <taxon>Tracheophyta</taxon>
        <taxon>Spermatophyta</taxon>
        <taxon>Magnoliopsida</taxon>
        <taxon>Liliopsida</taxon>
        <taxon>Poales</taxon>
        <taxon>Cyperaceae</taxon>
        <taxon>Cyperoideae</taxon>
        <taxon>Rhynchosporeae</taxon>
        <taxon>Rhynchospora</taxon>
    </lineage>
</organism>
<comment type="caution">
    <text evidence="2">The sequence shown here is derived from an EMBL/GenBank/DDBJ whole genome shotgun (WGS) entry which is preliminary data.</text>
</comment>
<dbReference type="PANTHER" id="PTHR44259">
    <property type="entry name" value="OS07G0183000 PROTEIN-RELATED"/>
    <property type="match status" value="1"/>
</dbReference>
<dbReference type="InterPro" id="IPR050942">
    <property type="entry name" value="F-box_BR-signaling"/>
</dbReference>
<evidence type="ECO:0000313" key="2">
    <source>
        <dbReference type="EMBL" id="KAJ4775156.1"/>
    </source>
</evidence>
<name>A0AAV8E7X5_9POAL</name>
<dbReference type="EMBL" id="JAMFTS010000003">
    <property type="protein sequence ID" value="KAJ4775156.1"/>
    <property type="molecule type" value="Genomic_DNA"/>
</dbReference>
<proteinExistence type="predicted"/>
<dbReference type="AlphaFoldDB" id="A0AAV8E7X5"/>
<accession>A0AAV8E7X5</accession>
<reference evidence="2" key="1">
    <citation type="submission" date="2022-08" db="EMBL/GenBank/DDBJ databases">
        <authorList>
            <person name="Marques A."/>
        </authorList>
    </citation>
    <scope>NUCLEOTIDE SEQUENCE</scope>
    <source>
        <strain evidence="2">RhyPub2mFocal</strain>
        <tissue evidence="2">Leaves</tissue>
    </source>
</reference>